<name>A0A3D0WDP2_9SPHN</name>
<dbReference type="Pfam" id="PF02634">
    <property type="entry name" value="FdhD-NarQ"/>
    <property type="match status" value="1"/>
</dbReference>
<keyword evidence="2" id="KW-0501">Molybdenum cofactor biosynthesis</keyword>
<reference evidence="4 5" key="1">
    <citation type="journal article" date="2018" name="Nat. Biotechnol.">
        <title>A standardized bacterial taxonomy based on genome phylogeny substantially revises the tree of life.</title>
        <authorList>
            <person name="Parks D.H."/>
            <person name="Chuvochina M."/>
            <person name="Waite D.W."/>
            <person name="Rinke C."/>
            <person name="Skarshewski A."/>
            <person name="Chaumeil P.A."/>
            <person name="Hugenholtz P."/>
        </authorList>
    </citation>
    <scope>NUCLEOTIDE SEQUENCE [LARGE SCALE GENOMIC DNA]</scope>
    <source>
        <strain evidence="4">UBA9015</strain>
    </source>
</reference>
<dbReference type="PANTHER" id="PTHR30592:SF1">
    <property type="entry name" value="SULFUR CARRIER PROTEIN FDHD"/>
    <property type="match status" value="1"/>
</dbReference>
<evidence type="ECO:0000256" key="1">
    <source>
        <dbReference type="ARBA" id="ARBA00022490"/>
    </source>
</evidence>
<organism evidence="4 5">
    <name type="scientific">Sphingomonas bacterium</name>
    <dbReference type="NCBI Taxonomy" id="1895847"/>
    <lineage>
        <taxon>Bacteria</taxon>
        <taxon>Pseudomonadati</taxon>
        <taxon>Pseudomonadota</taxon>
        <taxon>Alphaproteobacteria</taxon>
        <taxon>Sphingomonadales</taxon>
        <taxon>Sphingomonadaceae</taxon>
        <taxon>Sphingomonas</taxon>
    </lineage>
</organism>
<feature type="transmembrane region" description="Helical" evidence="3">
    <location>
        <begin position="272"/>
        <end position="290"/>
    </location>
</feature>
<dbReference type="PANTHER" id="PTHR30592">
    <property type="entry name" value="FORMATE DEHYDROGENASE"/>
    <property type="match status" value="1"/>
</dbReference>
<dbReference type="EMBL" id="DOYJ01000332">
    <property type="protein sequence ID" value="HCB76851.1"/>
    <property type="molecule type" value="Genomic_DNA"/>
</dbReference>
<keyword evidence="1" id="KW-0963">Cytoplasm</keyword>
<dbReference type="Proteomes" id="UP000262699">
    <property type="component" value="Unassembled WGS sequence"/>
</dbReference>
<dbReference type="PROSITE" id="PS00874">
    <property type="entry name" value="T2SP_F"/>
    <property type="match status" value="1"/>
</dbReference>
<keyword evidence="3" id="KW-1133">Transmembrane helix</keyword>
<feature type="transmembrane region" description="Helical" evidence="3">
    <location>
        <begin position="225"/>
        <end position="252"/>
    </location>
</feature>
<evidence type="ECO:0008006" key="6">
    <source>
        <dbReference type="Google" id="ProtNLM"/>
    </source>
</evidence>
<evidence type="ECO:0000256" key="2">
    <source>
        <dbReference type="ARBA" id="ARBA00023150"/>
    </source>
</evidence>
<dbReference type="InterPro" id="IPR016193">
    <property type="entry name" value="Cytidine_deaminase-like"/>
</dbReference>
<keyword evidence="3" id="KW-0472">Membrane</keyword>
<feature type="transmembrane region" description="Helical" evidence="3">
    <location>
        <begin position="190"/>
        <end position="213"/>
    </location>
</feature>
<dbReference type="Gene3D" id="3.40.140.10">
    <property type="entry name" value="Cytidine Deaminase, domain 2"/>
    <property type="match status" value="1"/>
</dbReference>
<dbReference type="GO" id="GO:0009306">
    <property type="term" value="P:protein secretion"/>
    <property type="evidence" value="ECO:0007669"/>
    <property type="project" value="InterPro"/>
</dbReference>
<dbReference type="InterPro" id="IPR001992">
    <property type="entry name" value="T2SS_GspF/T4SS_PilC_CS"/>
</dbReference>
<sequence>MIPTRPLSFIRITADGTRAAIVRPVAAEMPIAVEFNGIGYAVLMATPADLNDLVTGFALAERLVERADELPEIDVHRTKRGMIVRATLVPKRAARVADRVRHRVSESSCGLCGIENLEQALRPLPRVTAISDADDAAIFAALAALRDHQPLNRETGGVHGAALVARDGTIRLAREDVGRHNAFDKLIGAMAYPAIVSLIAVLIVIFLVTYVVPQIATVFVNSKRALPLLTVTMLAISAFVRQWGWLMLLGLVWTLQGANILGGSVMSGQSQWLYIGIVVLLAGAALLFWLRRSRP</sequence>
<dbReference type="InterPro" id="IPR003786">
    <property type="entry name" value="FdhD"/>
</dbReference>
<dbReference type="Gene3D" id="3.10.20.10">
    <property type="match status" value="1"/>
</dbReference>
<dbReference type="GO" id="GO:0016020">
    <property type="term" value="C:membrane"/>
    <property type="evidence" value="ECO:0007669"/>
    <property type="project" value="InterPro"/>
</dbReference>
<comment type="caution">
    <text evidence="4">The sequence shown here is derived from an EMBL/GenBank/DDBJ whole genome shotgun (WGS) entry which is preliminary data.</text>
</comment>
<proteinExistence type="predicted"/>
<keyword evidence="3" id="KW-0812">Transmembrane</keyword>
<dbReference type="GO" id="GO:0006777">
    <property type="term" value="P:Mo-molybdopterin cofactor biosynthetic process"/>
    <property type="evidence" value="ECO:0007669"/>
    <property type="project" value="UniProtKB-KW"/>
</dbReference>
<dbReference type="GO" id="GO:0016783">
    <property type="term" value="F:sulfurtransferase activity"/>
    <property type="evidence" value="ECO:0007669"/>
    <property type="project" value="InterPro"/>
</dbReference>
<protein>
    <recommendedName>
        <fullName evidence="6">Sulfurtransferase FdhD</fullName>
    </recommendedName>
</protein>
<accession>A0A3D0WDP2</accession>
<dbReference type="AlphaFoldDB" id="A0A3D0WDP2"/>
<evidence type="ECO:0000313" key="4">
    <source>
        <dbReference type="EMBL" id="HCB76851.1"/>
    </source>
</evidence>
<dbReference type="SUPFAM" id="SSF53927">
    <property type="entry name" value="Cytidine deaminase-like"/>
    <property type="match status" value="1"/>
</dbReference>
<evidence type="ECO:0000313" key="5">
    <source>
        <dbReference type="Proteomes" id="UP000262699"/>
    </source>
</evidence>
<evidence type="ECO:0000256" key="3">
    <source>
        <dbReference type="SAM" id="Phobius"/>
    </source>
</evidence>
<gene>
    <name evidence="4" type="ORF">DEP91_11885</name>
</gene>